<keyword evidence="4 10" id="KW-0521">NADP</keyword>
<dbReference type="AlphaFoldDB" id="A0A231V2F9"/>
<dbReference type="PIRSF" id="PIRSF000114">
    <property type="entry name" value="Glycerol-3-P_dh"/>
    <property type="match status" value="1"/>
</dbReference>
<keyword evidence="9 10" id="KW-1208">Phospholipid metabolism</keyword>
<feature type="binding site" evidence="10">
    <location>
        <position position="19"/>
    </location>
    <ligand>
        <name>NADPH</name>
        <dbReference type="ChEBI" id="CHEBI:57783"/>
    </ligand>
</feature>
<feature type="binding site" evidence="10">
    <location>
        <position position="260"/>
    </location>
    <ligand>
        <name>sn-glycerol 3-phosphate</name>
        <dbReference type="ChEBI" id="CHEBI:57597"/>
    </ligand>
</feature>
<dbReference type="GO" id="GO:0141153">
    <property type="term" value="F:glycerol-3-phosphate dehydrogenase (NADP+) activity"/>
    <property type="evidence" value="ECO:0007669"/>
    <property type="project" value="RHEA"/>
</dbReference>
<dbReference type="InterPro" id="IPR013328">
    <property type="entry name" value="6PGD_dom2"/>
</dbReference>
<dbReference type="GO" id="GO:0006650">
    <property type="term" value="P:glycerophospholipid metabolic process"/>
    <property type="evidence" value="ECO:0007669"/>
    <property type="project" value="UniProtKB-UniRule"/>
</dbReference>
<feature type="domain" description="Glycerol-3-phosphate dehydrogenase NAD-dependent C-terminal" evidence="17">
    <location>
        <begin position="185"/>
        <end position="320"/>
    </location>
</feature>
<evidence type="ECO:0000313" key="18">
    <source>
        <dbReference type="EMBL" id="OXT02369.1"/>
    </source>
</evidence>
<keyword evidence="19" id="KW-1185">Reference proteome</keyword>
<dbReference type="NCBIfam" id="NF000942">
    <property type="entry name" value="PRK00094.1-4"/>
    <property type="match status" value="1"/>
</dbReference>
<dbReference type="PRINTS" id="PR00077">
    <property type="entry name" value="GPDHDRGNASE"/>
</dbReference>
<dbReference type="PANTHER" id="PTHR11728">
    <property type="entry name" value="GLYCEROL-3-PHOSPHATE DEHYDROGENASE"/>
    <property type="match status" value="1"/>
</dbReference>
<feature type="active site" description="Proton acceptor" evidence="10 11">
    <location>
        <position position="196"/>
    </location>
</feature>
<feature type="binding site" evidence="10">
    <location>
        <position position="113"/>
    </location>
    <ligand>
        <name>sn-glycerol 3-phosphate</name>
        <dbReference type="ChEBI" id="CHEBI:57597"/>
    </ligand>
</feature>
<evidence type="ECO:0000256" key="8">
    <source>
        <dbReference type="ARBA" id="ARBA00023209"/>
    </source>
</evidence>
<feature type="binding site" evidence="13">
    <location>
        <begin position="15"/>
        <end position="20"/>
    </location>
    <ligand>
        <name>NAD(+)</name>
        <dbReference type="ChEBI" id="CHEBI:57540"/>
    </ligand>
</feature>
<gene>
    <name evidence="10" type="primary">gpsA</name>
    <name evidence="18" type="ORF">B7H23_05570</name>
</gene>
<dbReference type="SUPFAM" id="SSF51735">
    <property type="entry name" value="NAD(P)-binding Rossmann-fold domains"/>
    <property type="match status" value="1"/>
</dbReference>
<dbReference type="RefSeq" id="WP_094076325.1">
    <property type="nucleotide sequence ID" value="NZ_NBYO01000001.1"/>
</dbReference>
<comment type="catalytic activity">
    <reaction evidence="10 15">
        <text>sn-glycerol 3-phosphate + NADP(+) = dihydroxyacetone phosphate + NADPH + H(+)</text>
        <dbReference type="Rhea" id="RHEA:11096"/>
        <dbReference type="ChEBI" id="CHEBI:15378"/>
        <dbReference type="ChEBI" id="CHEBI:57597"/>
        <dbReference type="ChEBI" id="CHEBI:57642"/>
        <dbReference type="ChEBI" id="CHEBI:57783"/>
        <dbReference type="ChEBI" id="CHEBI:58349"/>
        <dbReference type="EC" id="1.1.1.94"/>
    </reaction>
</comment>
<organism evidence="18 19">
    <name type="scientific">Notoacmeibacter marinus</name>
    <dbReference type="NCBI Taxonomy" id="1876515"/>
    <lineage>
        <taxon>Bacteria</taxon>
        <taxon>Pseudomonadati</taxon>
        <taxon>Pseudomonadota</taxon>
        <taxon>Alphaproteobacteria</taxon>
        <taxon>Hyphomicrobiales</taxon>
        <taxon>Notoacmeibacteraceae</taxon>
        <taxon>Notoacmeibacter</taxon>
    </lineage>
</organism>
<dbReference type="EC" id="1.1.1.94" evidence="10"/>
<proteinExistence type="inferred from homology"/>
<feature type="binding site" evidence="10">
    <location>
        <position position="145"/>
    </location>
    <ligand>
        <name>NADPH</name>
        <dbReference type="ChEBI" id="CHEBI:57783"/>
    </ligand>
</feature>
<feature type="domain" description="Glycerol-3-phosphate dehydrogenase NAD-dependent N-terminal" evidence="16">
    <location>
        <begin position="11"/>
        <end position="165"/>
    </location>
</feature>
<evidence type="ECO:0000259" key="17">
    <source>
        <dbReference type="Pfam" id="PF07479"/>
    </source>
</evidence>
<feature type="binding site" evidence="10">
    <location>
        <position position="196"/>
    </location>
    <ligand>
        <name>sn-glycerol 3-phosphate</name>
        <dbReference type="ChEBI" id="CHEBI:57597"/>
    </ligand>
</feature>
<evidence type="ECO:0000259" key="16">
    <source>
        <dbReference type="Pfam" id="PF01210"/>
    </source>
</evidence>
<name>A0A231V2F9_9HYPH</name>
<dbReference type="FunFam" id="3.40.50.720:FF:000019">
    <property type="entry name" value="Glycerol-3-phosphate dehydrogenase [NAD(P)+]"/>
    <property type="match status" value="1"/>
</dbReference>
<dbReference type="GO" id="GO:0046168">
    <property type="term" value="P:glycerol-3-phosphate catabolic process"/>
    <property type="evidence" value="ECO:0007669"/>
    <property type="project" value="InterPro"/>
</dbReference>
<comment type="caution">
    <text evidence="18">The sequence shown here is derived from an EMBL/GenBank/DDBJ whole genome shotgun (WGS) entry which is preliminary data.</text>
</comment>
<keyword evidence="7 10" id="KW-0443">Lipid metabolism</keyword>
<dbReference type="GO" id="GO:0046167">
    <property type="term" value="P:glycerol-3-phosphate biosynthetic process"/>
    <property type="evidence" value="ECO:0007669"/>
    <property type="project" value="UniProtKB-UniRule"/>
</dbReference>
<evidence type="ECO:0000256" key="13">
    <source>
        <dbReference type="PIRSR" id="PIRSR000114-3"/>
    </source>
</evidence>
<evidence type="ECO:0000256" key="11">
    <source>
        <dbReference type="PIRSR" id="PIRSR000114-1"/>
    </source>
</evidence>
<dbReference type="InterPro" id="IPR006168">
    <property type="entry name" value="G3P_DH_NAD-dep"/>
</dbReference>
<dbReference type="Proteomes" id="UP000215405">
    <property type="component" value="Unassembled WGS sequence"/>
</dbReference>
<feature type="binding site" evidence="10">
    <location>
        <position position="39"/>
    </location>
    <ligand>
        <name>NADPH</name>
        <dbReference type="ChEBI" id="CHEBI:57783"/>
    </ligand>
</feature>
<evidence type="ECO:0000256" key="9">
    <source>
        <dbReference type="ARBA" id="ARBA00023264"/>
    </source>
</evidence>
<keyword evidence="3 10" id="KW-0547">Nucleotide-binding</keyword>
<dbReference type="Pfam" id="PF01210">
    <property type="entry name" value="NAD_Gly3P_dh_N"/>
    <property type="match status" value="1"/>
</dbReference>
<comment type="function">
    <text evidence="10">Catalyzes the reduction of the glycolytic intermediate dihydroxyacetone phosphate (DHAP) to sn-glycerol 3-phosphate (G3P), the key precursor for phospholipid synthesis.</text>
</comment>
<feature type="binding site" evidence="13">
    <location>
        <position position="145"/>
    </location>
    <ligand>
        <name>NAD(+)</name>
        <dbReference type="ChEBI" id="CHEBI:57540"/>
    </ligand>
</feature>
<dbReference type="UniPathway" id="UPA00940"/>
<dbReference type="PROSITE" id="PS00957">
    <property type="entry name" value="NAD_G3PDH"/>
    <property type="match status" value="1"/>
</dbReference>
<feature type="binding site" evidence="10">
    <location>
        <position position="260"/>
    </location>
    <ligand>
        <name>NADPH</name>
        <dbReference type="ChEBI" id="CHEBI:57783"/>
    </ligand>
</feature>
<dbReference type="EMBL" id="NBYO01000001">
    <property type="protein sequence ID" value="OXT02369.1"/>
    <property type="molecule type" value="Genomic_DNA"/>
</dbReference>
<comment type="subcellular location">
    <subcellularLocation>
        <location evidence="10">Cytoplasm</location>
    </subcellularLocation>
</comment>
<keyword evidence="8 10" id="KW-0594">Phospholipid biosynthesis</keyword>
<comment type="caution">
    <text evidence="10">Lacks conserved residue(s) required for the propagation of feature annotation.</text>
</comment>
<evidence type="ECO:0000256" key="14">
    <source>
        <dbReference type="RuleBase" id="RU000437"/>
    </source>
</evidence>
<feature type="binding site" evidence="12">
    <location>
        <begin position="260"/>
        <end position="261"/>
    </location>
    <ligand>
        <name>substrate</name>
    </ligand>
</feature>
<dbReference type="Gene3D" id="3.40.50.720">
    <property type="entry name" value="NAD(P)-binding Rossmann-like Domain"/>
    <property type="match status" value="1"/>
</dbReference>
<feature type="binding site" evidence="10">
    <location>
        <position position="261"/>
    </location>
    <ligand>
        <name>sn-glycerol 3-phosphate</name>
        <dbReference type="ChEBI" id="CHEBI:57597"/>
    </ligand>
</feature>
<feature type="binding site" evidence="10">
    <location>
        <position position="143"/>
    </location>
    <ligand>
        <name>sn-glycerol 3-phosphate</name>
        <dbReference type="ChEBI" id="CHEBI:57597"/>
    </ligand>
</feature>
<dbReference type="HAMAP" id="MF_00394">
    <property type="entry name" value="NAD_Glyc3P_dehydrog"/>
    <property type="match status" value="1"/>
</dbReference>
<reference evidence="19" key="1">
    <citation type="journal article" date="2017" name="Int. J. Syst. Evol. Microbiol.">
        <title>Notoacmeibacter marinus gen. nov., sp. nov., isolated from the gut of a limpet and proposal of Notoacmeibacteraceae fam. nov. in the order Rhizobiales of the class Alphaproteobacteria.</title>
        <authorList>
            <person name="Huang Z."/>
            <person name="Guo F."/>
            <person name="Lai Q."/>
        </authorList>
    </citation>
    <scope>NUCLEOTIDE SEQUENCE [LARGE SCALE GENOMIC DNA]</scope>
    <source>
        <strain evidence="19">XMTR2A4</strain>
    </source>
</reference>
<dbReference type="GO" id="GO:0051287">
    <property type="term" value="F:NAD binding"/>
    <property type="evidence" value="ECO:0007669"/>
    <property type="project" value="InterPro"/>
</dbReference>
<dbReference type="PANTHER" id="PTHR11728:SF1">
    <property type="entry name" value="GLYCEROL-3-PHOSPHATE DEHYDROGENASE [NAD(+)] 2, CHLOROPLASTIC"/>
    <property type="match status" value="1"/>
</dbReference>
<dbReference type="NCBIfam" id="NF000940">
    <property type="entry name" value="PRK00094.1-2"/>
    <property type="match status" value="1"/>
</dbReference>
<dbReference type="GO" id="GO:0141152">
    <property type="term" value="F:glycerol-3-phosphate dehydrogenase (NAD+) activity"/>
    <property type="evidence" value="ECO:0007669"/>
    <property type="project" value="RHEA"/>
</dbReference>
<evidence type="ECO:0000256" key="3">
    <source>
        <dbReference type="ARBA" id="ARBA00022741"/>
    </source>
</evidence>
<evidence type="ECO:0000256" key="5">
    <source>
        <dbReference type="ARBA" id="ARBA00023002"/>
    </source>
</evidence>
<evidence type="ECO:0000256" key="7">
    <source>
        <dbReference type="ARBA" id="ARBA00023098"/>
    </source>
</evidence>
<evidence type="ECO:0000256" key="15">
    <source>
        <dbReference type="RuleBase" id="RU000439"/>
    </source>
</evidence>
<comment type="similarity">
    <text evidence="1 10 14">Belongs to the NAD-dependent glycerol-3-phosphate dehydrogenase family.</text>
</comment>
<sequence length="334" mass="33839">MSLAETKRKRVAVLGGGAWGTALAVSAHHGGRDVRLWARDPVLADEINRHRTNRRYLADVVLPPELKAFASLGDALKDASLVLSVVPAQATRAVLAEASGDLPAGVPVVLCAKGIERETGKLVSELAAETLPNTPLAALSGPSFAADVARGLPTAVTVASADADLAQDLAEALSAPAFRCYSTDDLAGVEAGGALKNVLAIAVGAAAGADLGASARAALVTRGFVELRRLGVALGGRADTLMGLSGLGDLILTCSSEQSRNFTYGATLGRGGPTIGLKLAEGVATASIAAELAKRHGIETPIIDATVALLAGESSVGELVGSLMARPVKPEDHI</sequence>
<feature type="binding site" evidence="10">
    <location>
        <position position="56"/>
    </location>
    <ligand>
        <name>NADPH</name>
        <dbReference type="ChEBI" id="CHEBI:57783"/>
    </ligand>
</feature>
<keyword evidence="5 10" id="KW-0560">Oxidoreductase</keyword>
<keyword evidence="10" id="KW-0963">Cytoplasm</keyword>
<dbReference type="InterPro" id="IPR008927">
    <property type="entry name" value="6-PGluconate_DH-like_C_sf"/>
</dbReference>
<feature type="binding site" evidence="10">
    <location>
        <position position="281"/>
    </location>
    <ligand>
        <name>NADPH</name>
        <dbReference type="ChEBI" id="CHEBI:57783"/>
    </ligand>
</feature>
<dbReference type="GO" id="GO:0008654">
    <property type="term" value="P:phospholipid biosynthetic process"/>
    <property type="evidence" value="ECO:0007669"/>
    <property type="project" value="UniProtKB-KW"/>
</dbReference>
<accession>A0A231V2F9</accession>
<feature type="binding site" evidence="10">
    <location>
        <position position="249"/>
    </location>
    <ligand>
        <name>sn-glycerol 3-phosphate</name>
        <dbReference type="ChEBI" id="CHEBI:57597"/>
    </ligand>
</feature>
<comment type="pathway">
    <text evidence="10">Membrane lipid metabolism; glycerophospholipid metabolism.</text>
</comment>
<evidence type="ECO:0000256" key="2">
    <source>
        <dbReference type="ARBA" id="ARBA00022516"/>
    </source>
</evidence>
<dbReference type="InterPro" id="IPR011128">
    <property type="entry name" value="G3P_DH_NAD-dep_N"/>
</dbReference>
<feature type="binding site" evidence="10">
    <location>
        <position position="113"/>
    </location>
    <ligand>
        <name>NADPH</name>
        <dbReference type="ChEBI" id="CHEBI:57783"/>
    </ligand>
</feature>
<dbReference type="SUPFAM" id="SSF48179">
    <property type="entry name" value="6-phosphogluconate dehydrogenase C-terminal domain-like"/>
    <property type="match status" value="1"/>
</dbReference>
<dbReference type="Pfam" id="PF07479">
    <property type="entry name" value="NAD_Gly3P_dh_C"/>
    <property type="match status" value="1"/>
</dbReference>
<evidence type="ECO:0000256" key="12">
    <source>
        <dbReference type="PIRSR" id="PIRSR000114-2"/>
    </source>
</evidence>
<dbReference type="GO" id="GO:0005975">
    <property type="term" value="P:carbohydrate metabolic process"/>
    <property type="evidence" value="ECO:0007669"/>
    <property type="project" value="InterPro"/>
</dbReference>
<dbReference type="InterPro" id="IPR036291">
    <property type="entry name" value="NAD(P)-bd_dom_sf"/>
</dbReference>
<feature type="binding site" evidence="12">
    <location>
        <position position="113"/>
    </location>
    <ligand>
        <name>substrate</name>
    </ligand>
</feature>
<evidence type="ECO:0000256" key="1">
    <source>
        <dbReference type="ARBA" id="ARBA00011009"/>
    </source>
</evidence>
<dbReference type="Gene3D" id="1.10.1040.10">
    <property type="entry name" value="N-(1-d-carboxylethyl)-l-norvaline Dehydrogenase, domain 2"/>
    <property type="match status" value="1"/>
</dbReference>
<keyword evidence="2 10" id="KW-0444">Lipid biosynthesis</keyword>
<evidence type="ECO:0000313" key="19">
    <source>
        <dbReference type="Proteomes" id="UP000215405"/>
    </source>
</evidence>
<comment type="catalytic activity">
    <reaction evidence="10">
        <text>sn-glycerol 3-phosphate + NAD(+) = dihydroxyacetone phosphate + NADH + H(+)</text>
        <dbReference type="Rhea" id="RHEA:11092"/>
        <dbReference type="ChEBI" id="CHEBI:15378"/>
        <dbReference type="ChEBI" id="CHEBI:57540"/>
        <dbReference type="ChEBI" id="CHEBI:57597"/>
        <dbReference type="ChEBI" id="CHEBI:57642"/>
        <dbReference type="ChEBI" id="CHEBI:57945"/>
        <dbReference type="EC" id="1.1.1.94"/>
    </reaction>
</comment>
<feature type="binding site" evidence="13">
    <location>
        <position position="260"/>
    </location>
    <ligand>
        <name>NAD(+)</name>
        <dbReference type="ChEBI" id="CHEBI:57540"/>
    </ligand>
</feature>
<feature type="binding site" evidence="13">
    <location>
        <position position="278"/>
    </location>
    <ligand>
        <name>NAD(+)</name>
        <dbReference type="ChEBI" id="CHEBI:57540"/>
    </ligand>
</feature>
<feature type="binding site" evidence="10">
    <location>
        <position position="141"/>
    </location>
    <ligand>
        <name>sn-glycerol 3-phosphate</name>
        <dbReference type="ChEBI" id="CHEBI:57597"/>
    </ligand>
</feature>
<evidence type="ECO:0000256" key="10">
    <source>
        <dbReference type="HAMAP-Rule" id="MF_00394"/>
    </source>
</evidence>
<protein>
    <recommendedName>
        <fullName evidence="10">Glycerol-3-phosphate dehydrogenase [NAD(P)+]</fullName>
        <ecNumber evidence="10">1.1.1.94</ecNumber>
    </recommendedName>
    <alternativeName>
        <fullName evidence="10">NAD(P)(+)-dependent glycerol-3-phosphate dehydrogenase</fullName>
    </alternativeName>
    <alternativeName>
        <fullName evidence="10">NAD(P)H-dependent dihydroxyacetone-phosphate reductase</fullName>
    </alternativeName>
</protein>
<feature type="binding site" evidence="10">
    <location>
        <position position="259"/>
    </location>
    <ligand>
        <name>sn-glycerol 3-phosphate</name>
        <dbReference type="ChEBI" id="CHEBI:57597"/>
    </ligand>
</feature>
<keyword evidence="6 10" id="KW-0520">NAD</keyword>
<evidence type="ECO:0000256" key="4">
    <source>
        <dbReference type="ARBA" id="ARBA00022857"/>
    </source>
</evidence>
<dbReference type="GO" id="GO:0005829">
    <property type="term" value="C:cytosol"/>
    <property type="evidence" value="ECO:0007669"/>
    <property type="project" value="TreeGrafter"/>
</dbReference>
<evidence type="ECO:0000256" key="6">
    <source>
        <dbReference type="ARBA" id="ARBA00023027"/>
    </source>
</evidence>
<dbReference type="InterPro" id="IPR006109">
    <property type="entry name" value="G3P_DH_NAD-dep_C"/>
</dbReference>